<protein>
    <recommendedName>
        <fullName evidence="4">HEXXH motif domain-containing protein</fullName>
    </recommendedName>
</protein>
<evidence type="ECO:0008006" key="4">
    <source>
        <dbReference type="Google" id="ProtNLM"/>
    </source>
</evidence>
<sequence>MPEAPYNRSWLFHEQQDVGLAAEAVKLARVFADMKFVRAANPDSEWLRDWSRYVDYNARTRHTLDGLLLAYAITPGPGGEPHGFDRARTIAGQLEVFTLASPALECQVFEHPTQAGGQGYIIAFSGFASDLMATVAWALPTICFAYQADEETPTDRRSLEEFVRKFAPAQDALRDLDESLASHLRLSEAGDARLQAPISILPAHDEGSRAACATFLLAHEFSHVTQGDFDTEAMRPDVPPQNFLADLPDEIRREVEADCAAFTLTMNALIVRDGEDPRIPDFRALKKAQLPLRPSRFPRKRRRQEQAQEDARMLMNCVNHATEACLSFYAVTELLSAVARHRGDEAQALRFGKVSERRDAVRGYMQWIREGLEETWGVSMWHPEEARRWAHLDRHIDHLSRTLVPTLGHAPPPRPPGVPDTFRRGTARS</sequence>
<name>A0ABY9J5M3_9ACTN</name>
<dbReference type="Proteomes" id="UP001235744">
    <property type="component" value="Chromosome"/>
</dbReference>
<evidence type="ECO:0000256" key="1">
    <source>
        <dbReference type="SAM" id="MobiDB-lite"/>
    </source>
</evidence>
<organism evidence="2 3">
    <name type="scientific">Streptomyces poriferorum</name>
    <dbReference type="NCBI Taxonomy" id="2798799"/>
    <lineage>
        <taxon>Bacteria</taxon>
        <taxon>Bacillati</taxon>
        <taxon>Actinomycetota</taxon>
        <taxon>Actinomycetes</taxon>
        <taxon>Kitasatosporales</taxon>
        <taxon>Streptomycetaceae</taxon>
        <taxon>Streptomyces</taxon>
    </lineage>
</organism>
<accession>A0ABY9J5M3</accession>
<proteinExistence type="predicted"/>
<evidence type="ECO:0000313" key="2">
    <source>
        <dbReference type="EMBL" id="WLQ61452.1"/>
    </source>
</evidence>
<keyword evidence="3" id="KW-1185">Reference proteome</keyword>
<dbReference type="EMBL" id="CP120988">
    <property type="protein sequence ID" value="WLQ61452.1"/>
    <property type="molecule type" value="Genomic_DNA"/>
</dbReference>
<gene>
    <name evidence="2" type="ORF">P8A19_41325</name>
</gene>
<dbReference type="RefSeq" id="WP_306106246.1">
    <property type="nucleotide sequence ID" value="NZ_CP120988.1"/>
</dbReference>
<reference evidence="2 3" key="1">
    <citation type="submission" date="2023-03" db="EMBL/GenBank/DDBJ databases">
        <title>Isolation and description of six Streptomyces strains from soil environments, able to metabolize different microbial glucans.</title>
        <authorList>
            <person name="Widen T."/>
            <person name="Larsbrink J."/>
        </authorList>
    </citation>
    <scope>NUCLEOTIDE SEQUENCE [LARGE SCALE GENOMIC DNA]</scope>
    <source>
        <strain evidence="2 3">Alt2</strain>
    </source>
</reference>
<evidence type="ECO:0000313" key="3">
    <source>
        <dbReference type="Proteomes" id="UP001235744"/>
    </source>
</evidence>
<feature type="region of interest" description="Disordered" evidence="1">
    <location>
        <begin position="404"/>
        <end position="429"/>
    </location>
</feature>